<reference evidence="1" key="1">
    <citation type="submission" date="2023-07" db="EMBL/GenBank/DDBJ databases">
        <title>Two novel species in the genus Flavivirga.</title>
        <authorList>
            <person name="Kwon K."/>
        </authorList>
    </citation>
    <scope>NUCLEOTIDE SEQUENCE</scope>
    <source>
        <strain evidence="1">KACC 14157</strain>
    </source>
</reference>
<evidence type="ECO:0000313" key="1">
    <source>
        <dbReference type="EMBL" id="MDO5988081.1"/>
    </source>
</evidence>
<comment type="caution">
    <text evidence="1">The sequence shown here is derived from an EMBL/GenBank/DDBJ whole genome shotgun (WGS) entry which is preliminary data.</text>
</comment>
<keyword evidence="2" id="KW-1185">Reference proteome</keyword>
<gene>
    <name evidence="1" type="ORF">Q4Q39_11760</name>
</gene>
<name>A0ABT8X2A2_9FLAO</name>
<accession>A0ABT8X2A2</accession>
<protein>
    <submittedName>
        <fullName evidence="1">Uncharacterized protein</fullName>
    </submittedName>
</protein>
<sequence>MKKGDRYALPDSFILPHYAIIAVLMVLLDKSELNHAVKKHCKTGLRVIGIIHADEGYDTGTNLLLNKEFDAFFALFPKDFFNNRSLIPAIMIIENIEQCIKNNYLECVDS</sequence>
<organism evidence="1 2">
    <name type="scientific">Flavivirga amylovorans</name>
    <dbReference type="NCBI Taxonomy" id="870486"/>
    <lineage>
        <taxon>Bacteria</taxon>
        <taxon>Pseudomonadati</taxon>
        <taxon>Bacteroidota</taxon>
        <taxon>Flavobacteriia</taxon>
        <taxon>Flavobacteriales</taxon>
        <taxon>Flavobacteriaceae</taxon>
        <taxon>Flavivirga</taxon>
    </lineage>
</organism>
<proteinExistence type="predicted"/>
<dbReference type="RefSeq" id="WP_303282686.1">
    <property type="nucleotide sequence ID" value="NZ_BAABCZ010000009.1"/>
</dbReference>
<dbReference type="Proteomes" id="UP001176891">
    <property type="component" value="Unassembled WGS sequence"/>
</dbReference>
<evidence type="ECO:0000313" key="2">
    <source>
        <dbReference type="Proteomes" id="UP001176891"/>
    </source>
</evidence>
<dbReference type="EMBL" id="JAUOEM010000004">
    <property type="protein sequence ID" value="MDO5988081.1"/>
    <property type="molecule type" value="Genomic_DNA"/>
</dbReference>